<dbReference type="Pfam" id="PF00334">
    <property type="entry name" value="NDK"/>
    <property type="match status" value="2"/>
</dbReference>
<evidence type="ECO:0000256" key="5">
    <source>
        <dbReference type="PIRSR" id="PIRSR036503-50"/>
    </source>
</evidence>
<evidence type="ECO:0000313" key="8">
    <source>
        <dbReference type="EMBL" id="ESN96296.1"/>
    </source>
</evidence>
<dbReference type="PROSITE" id="PS51374">
    <property type="entry name" value="NDPK_LIKE"/>
    <property type="match status" value="2"/>
</dbReference>
<dbReference type="Proteomes" id="UP000015101">
    <property type="component" value="Unassembled WGS sequence"/>
</dbReference>
<dbReference type="GO" id="GO:0004550">
    <property type="term" value="F:nucleoside diphosphate kinase activity"/>
    <property type="evidence" value="ECO:0007669"/>
    <property type="project" value="InterPro"/>
</dbReference>
<dbReference type="InterPro" id="IPR057579">
    <property type="entry name" value="DM10_NDK7"/>
</dbReference>
<dbReference type="CDD" id="cd04412">
    <property type="entry name" value="NDPk7B"/>
    <property type="match status" value="1"/>
</dbReference>
<dbReference type="RefSeq" id="XP_009025250.1">
    <property type="nucleotide sequence ID" value="XM_009027002.1"/>
</dbReference>
<evidence type="ECO:0000256" key="1">
    <source>
        <dbReference type="ARBA" id="ARBA00004430"/>
    </source>
</evidence>
<dbReference type="GO" id="GO:0005879">
    <property type="term" value="C:axonemal microtubule"/>
    <property type="evidence" value="ECO:0000318"/>
    <property type="project" value="GO_Central"/>
</dbReference>
<dbReference type="PROSITE" id="PS51336">
    <property type="entry name" value="DM10"/>
    <property type="match status" value="1"/>
</dbReference>
<keyword evidence="10" id="KW-1185">Reference proteome</keyword>
<evidence type="ECO:0000256" key="4">
    <source>
        <dbReference type="ARBA" id="ARBA00023273"/>
    </source>
</evidence>
<dbReference type="GeneID" id="20214215"/>
<dbReference type="Gene3D" id="3.30.70.141">
    <property type="entry name" value="Nucleoside diphosphate kinase-like domain"/>
    <property type="match status" value="2"/>
</dbReference>
<dbReference type="STRING" id="6412.T1FZG7"/>
<dbReference type="SMART" id="SM00676">
    <property type="entry name" value="DM10"/>
    <property type="match status" value="1"/>
</dbReference>
<dbReference type="HOGENOM" id="CLU_060216_3_1_1"/>
<dbReference type="InterPro" id="IPR006602">
    <property type="entry name" value="DM10_dom"/>
</dbReference>
<protein>
    <recommendedName>
        <fullName evidence="7">DM10 domain-containing protein</fullName>
    </recommendedName>
</protein>
<dbReference type="SMART" id="SM00562">
    <property type="entry name" value="NDK"/>
    <property type="match status" value="2"/>
</dbReference>
<gene>
    <name evidence="9" type="primary">20214215</name>
    <name evidence="8" type="ORF">HELRODRAFT_68567</name>
</gene>
<keyword evidence="2" id="KW-0963">Cytoplasm</keyword>
<sequence length="387" mass="44953">DKYAFIVEWYDIQAALIRRYILTYYNEDCAVELFDMKTRKMFLKRVRVKEICLNDLIIGNIINVMSRPMKIIDYADLRTKRHLGKRDERTMLLIKPDAYEKVGTMINDLYAAGYIIRRMKSFQLNTKQAADFYIDFLEESDYRSMFIYLASGPVIVMELIKENAFFDLCQLVGHLDPNVARTENPNSFRARFGIDKLKNAIHCPATGEKVRSEIDFFFATNNVMNTVTYKNSTCVVVKPHAIDDGQAGYIIECIQNLGYRISAYLMCTFDKVNAEEFYEVYKGVVPEYPKMVDELSRGLCLAMEVKLPDETLRTAEETTEPFQNCQQHMNFRDVVGPSDPELARKIRPNTLRAKFGMNKILNSIHCTDLPEDTVIELEYFFKIVDNK</sequence>
<dbReference type="InterPro" id="IPR011410">
    <property type="entry name" value="NDPK7"/>
</dbReference>
<dbReference type="Gene3D" id="2.30.29.170">
    <property type="match status" value="1"/>
</dbReference>
<dbReference type="InterPro" id="IPR037993">
    <property type="entry name" value="NDPk7B"/>
</dbReference>
<name>T1FZG7_HELRO</name>
<dbReference type="AlphaFoldDB" id="T1FZG7"/>
<comment type="similarity">
    <text evidence="6">Belongs to the NDK family.</text>
</comment>
<dbReference type="GO" id="GO:0005524">
    <property type="term" value="F:ATP binding"/>
    <property type="evidence" value="ECO:0007669"/>
    <property type="project" value="InterPro"/>
</dbReference>
<evidence type="ECO:0000313" key="10">
    <source>
        <dbReference type="Proteomes" id="UP000015101"/>
    </source>
</evidence>
<dbReference type="Pfam" id="PF25364">
    <property type="entry name" value="PH_NDK7_N"/>
    <property type="match status" value="1"/>
</dbReference>
<organism evidence="9 10">
    <name type="scientific">Helobdella robusta</name>
    <name type="common">Californian leech</name>
    <dbReference type="NCBI Taxonomy" id="6412"/>
    <lineage>
        <taxon>Eukaryota</taxon>
        <taxon>Metazoa</taxon>
        <taxon>Spiralia</taxon>
        <taxon>Lophotrochozoa</taxon>
        <taxon>Annelida</taxon>
        <taxon>Clitellata</taxon>
        <taxon>Hirudinea</taxon>
        <taxon>Rhynchobdellida</taxon>
        <taxon>Glossiphoniidae</taxon>
        <taxon>Helobdella</taxon>
    </lineage>
</organism>
<evidence type="ECO:0000259" key="7">
    <source>
        <dbReference type="PROSITE" id="PS51336"/>
    </source>
</evidence>
<evidence type="ECO:0000256" key="3">
    <source>
        <dbReference type="ARBA" id="ARBA00023212"/>
    </source>
</evidence>
<comment type="caution">
    <text evidence="6">Lacks conserved residue(s) required for the propagation of feature annotation.</text>
</comment>
<accession>T1FZG7</accession>
<evidence type="ECO:0000256" key="2">
    <source>
        <dbReference type="ARBA" id="ARBA00022490"/>
    </source>
</evidence>
<reference evidence="9" key="3">
    <citation type="submission" date="2015-06" db="UniProtKB">
        <authorList>
            <consortium name="EnsemblMetazoa"/>
        </authorList>
    </citation>
    <scope>IDENTIFICATION</scope>
</reference>
<dbReference type="PANTHER" id="PTHR43109:SF2">
    <property type="entry name" value="NUCLEOSIDE DIPHOSPHATE KINASE 7"/>
    <property type="match status" value="1"/>
</dbReference>
<dbReference type="EMBL" id="AMQM01001377">
    <property type="status" value="NOT_ANNOTATED_CDS"/>
    <property type="molecule type" value="Genomic_DNA"/>
</dbReference>
<dbReference type="EnsemblMetazoa" id="HelroT68567">
    <property type="protein sequence ID" value="HelroP68567"/>
    <property type="gene ID" value="HelroG68567"/>
</dbReference>
<dbReference type="FunCoup" id="T1FZG7">
    <property type="interactions" value="451"/>
</dbReference>
<feature type="domain" description="DM10" evidence="7">
    <location>
        <begin position="1"/>
        <end position="87"/>
    </location>
</feature>
<dbReference type="OMA" id="VCMCLEI"/>
<keyword evidence="4" id="KW-0966">Cell projection</keyword>
<dbReference type="PANTHER" id="PTHR43109">
    <property type="entry name" value="NUCLEOSIDE DIPHOSPHATE KINASE 7"/>
    <property type="match status" value="1"/>
</dbReference>
<feature type="active site" description="Pros-phosphohistidine intermediate" evidence="5">
    <location>
        <position position="202"/>
    </location>
</feature>
<dbReference type="InterPro" id="IPR034907">
    <property type="entry name" value="NDK-like_dom"/>
</dbReference>
<evidence type="ECO:0000313" key="9">
    <source>
        <dbReference type="EnsemblMetazoa" id="HelroP68567"/>
    </source>
</evidence>
<dbReference type="SUPFAM" id="SSF54919">
    <property type="entry name" value="Nucleoside diphosphate kinase, NDK"/>
    <property type="match status" value="2"/>
</dbReference>
<reference evidence="8 10" key="2">
    <citation type="journal article" date="2013" name="Nature">
        <title>Insights into bilaterian evolution from three spiralian genomes.</title>
        <authorList>
            <person name="Simakov O."/>
            <person name="Marletaz F."/>
            <person name="Cho S.J."/>
            <person name="Edsinger-Gonzales E."/>
            <person name="Havlak P."/>
            <person name="Hellsten U."/>
            <person name="Kuo D.H."/>
            <person name="Larsson T."/>
            <person name="Lv J."/>
            <person name="Arendt D."/>
            <person name="Savage R."/>
            <person name="Osoegawa K."/>
            <person name="de Jong P."/>
            <person name="Grimwood J."/>
            <person name="Chapman J.A."/>
            <person name="Shapiro H."/>
            <person name="Aerts A."/>
            <person name="Otillar R.P."/>
            <person name="Terry A.Y."/>
            <person name="Boore J.L."/>
            <person name="Grigoriev I.V."/>
            <person name="Lindberg D.R."/>
            <person name="Seaver E.C."/>
            <person name="Weisblat D.A."/>
            <person name="Putnam N.H."/>
            <person name="Rokhsar D.S."/>
        </authorList>
    </citation>
    <scope>NUCLEOTIDE SEQUENCE</scope>
</reference>
<comment type="subcellular location">
    <subcellularLocation>
        <location evidence="1">Cytoplasm</location>
        <location evidence="1">Cytoskeleton</location>
        <location evidence="1">Cilium axoneme</location>
    </subcellularLocation>
</comment>
<dbReference type="EMBL" id="KB097495">
    <property type="protein sequence ID" value="ESN96296.1"/>
    <property type="molecule type" value="Genomic_DNA"/>
</dbReference>
<dbReference type="CTD" id="20214215"/>
<dbReference type="InterPro" id="IPR036850">
    <property type="entry name" value="NDK-like_dom_sf"/>
</dbReference>
<evidence type="ECO:0000256" key="6">
    <source>
        <dbReference type="PROSITE-ProRule" id="PRU00706"/>
    </source>
</evidence>
<proteinExistence type="inferred from homology"/>
<reference evidence="10" key="1">
    <citation type="submission" date="2012-12" db="EMBL/GenBank/DDBJ databases">
        <authorList>
            <person name="Hellsten U."/>
            <person name="Grimwood J."/>
            <person name="Chapman J.A."/>
            <person name="Shapiro H."/>
            <person name="Aerts A."/>
            <person name="Otillar R.P."/>
            <person name="Terry A.Y."/>
            <person name="Boore J.L."/>
            <person name="Simakov O."/>
            <person name="Marletaz F."/>
            <person name="Cho S.-J."/>
            <person name="Edsinger-Gonzales E."/>
            <person name="Havlak P."/>
            <person name="Kuo D.-H."/>
            <person name="Larsson T."/>
            <person name="Lv J."/>
            <person name="Arendt D."/>
            <person name="Savage R."/>
            <person name="Osoegawa K."/>
            <person name="de Jong P."/>
            <person name="Lindberg D.R."/>
            <person name="Seaver E.C."/>
            <person name="Weisblat D.A."/>
            <person name="Putnam N.H."/>
            <person name="Grigoriev I.V."/>
            <person name="Rokhsar D.S."/>
        </authorList>
    </citation>
    <scope>NUCLEOTIDE SEQUENCE</scope>
</reference>
<dbReference type="InParanoid" id="T1FZG7"/>
<dbReference type="PIRSF" id="PIRSF036503">
    <property type="entry name" value="NDK7"/>
    <property type="match status" value="1"/>
</dbReference>
<dbReference type="GO" id="GO:0005813">
    <property type="term" value="C:centrosome"/>
    <property type="evidence" value="ECO:0000318"/>
    <property type="project" value="GO_Central"/>
</dbReference>
<dbReference type="OrthoDB" id="270127at2759"/>
<keyword evidence="3" id="KW-0206">Cytoskeleton</keyword>
<dbReference type="eggNOG" id="KOG0888">
    <property type="taxonomic scope" value="Eukaryota"/>
</dbReference>
<dbReference type="KEGG" id="hro:HELRODRAFT_68567"/>